<evidence type="ECO:0000313" key="1">
    <source>
        <dbReference type="EMBL" id="KKK59067.1"/>
    </source>
</evidence>
<gene>
    <name evidence="1" type="ORF">LCGC14_3038110</name>
</gene>
<sequence length="90" mass="9666">MEKRAEAEGSEEITLGKARSVLAQAATGYLSLNSGFKDACRLALRLMPKEHESSRTPATIMVCSDCGTVISVTNSGAMFDIYDCSWECPG</sequence>
<accession>A0A0F8WQ65</accession>
<dbReference type="AlphaFoldDB" id="A0A0F8WQ65"/>
<comment type="caution">
    <text evidence="1">The sequence shown here is derived from an EMBL/GenBank/DDBJ whole genome shotgun (WGS) entry which is preliminary data.</text>
</comment>
<dbReference type="EMBL" id="LAZR01063659">
    <property type="protein sequence ID" value="KKK59067.1"/>
    <property type="molecule type" value="Genomic_DNA"/>
</dbReference>
<reference evidence="1" key="1">
    <citation type="journal article" date="2015" name="Nature">
        <title>Complex archaea that bridge the gap between prokaryotes and eukaryotes.</title>
        <authorList>
            <person name="Spang A."/>
            <person name="Saw J.H."/>
            <person name="Jorgensen S.L."/>
            <person name="Zaremba-Niedzwiedzka K."/>
            <person name="Martijn J."/>
            <person name="Lind A.E."/>
            <person name="van Eijk R."/>
            <person name="Schleper C."/>
            <person name="Guy L."/>
            <person name="Ettema T.J."/>
        </authorList>
    </citation>
    <scope>NUCLEOTIDE SEQUENCE</scope>
</reference>
<name>A0A0F8WQ65_9ZZZZ</name>
<feature type="non-terminal residue" evidence="1">
    <location>
        <position position="90"/>
    </location>
</feature>
<proteinExistence type="predicted"/>
<protein>
    <submittedName>
        <fullName evidence="1">Uncharacterized protein</fullName>
    </submittedName>
</protein>
<organism evidence="1">
    <name type="scientific">marine sediment metagenome</name>
    <dbReference type="NCBI Taxonomy" id="412755"/>
    <lineage>
        <taxon>unclassified sequences</taxon>
        <taxon>metagenomes</taxon>
        <taxon>ecological metagenomes</taxon>
    </lineage>
</organism>